<dbReference type="InterPro" id="IPR013132">
    <property type="entry name" value="PseI/NeuA/B-like_N"/>
</dbReference>
<comment type="caution">
    <text evidence="7">The sequence shown here is derived from an EMBL/GenBank/DDBJ whole genome shotgun (WGS) entry which is preliminary data.</text>
</comment>
<protein>
    <recommendedName>
        <fullName evidence="4">N-acetylneuraminate-9-phosphate synthase</fullName>
        <ecNumber evidence="3">2.5.1.57</ecNumber>
    </recommendedName>
    <alternativeName>
        <fullName evidence="5">Sialic acid synthase</fullName>
    </alternativeName>
</protein>
<reference evidence="7" key="1">
    <citation type="submission" date="2021-11" db="EMBL/GenBank/DDBJ databases">
        <authorList>
            <person name="Schell T."/>
        </authorList>
    </citation>
    <scope>NUCLEOTIDE SEQUENCE</scope>
    <source>
        <strain evidence="7">M5</strain>
    </source>
</reference>
<keyword evidence="8" id="KW-1185">Reference proteome</keyword>
<dbReference type="SUPFAM" id="SSF51569">
    <property type="entry name" value="Aldolase"/>
    <property type="match status" value="1"/>
</dbReference>
<organism evidence="7 8">
    <name type="scientific">Daphnia galeata</name>
    <dbReference type="NCBI Taxonomy" id="27404"/>
    <lineage>
        <taxon>Eukaryota</taxon>
        <taxon>Metazoa</taxon>
        <taxon>Ecdysozoa</taxon>
        <taxon>Arthropoda</taxon>
        <taxon>Crustacea</taxon>
        <taxon>Branchiopoda</taxon>
        <taxon>Diplostraca</taxon>
        <taxon>Cladocera</taxon>
        <taxon>Anomopoda</taxon>
        <taxon>Daphniidae</taxon>
        <taxon>Daphnia</taxon>
    </lineage>
</organism>
<dbReference type="GO" id="GO:0016051">
    <property type="term" value="P:carbohydrate biosynthetic process"/>
    <property type="evidence" value="ECO:0007669"/>
    <property type="project" value="InterPro"/>
</dbReference>
<dbReference type="CDD" id="cd11615">
    <property type="entry name" value="SAF_NeuB_like"/>
    <property type="match status" value="1"/>
</dbReference>
<dbReference type="EC" id="2.5.1.57" evidence="3"/>
<dbReference type="PANTHER" id="PTHR42966:SF1">
    <property type="entry name" value="SIALIC ACID SYNTHASE"/>
    <property type="match status" value="1"/>
</dbReference>
<dbReference type="OrthoDB" id="9928645at2759"/>
<dbReference type="Pfam" id="PF03102">
    <property type="entry name" value="NeuB"/>
    <property type="match status" value="1"/>
</dbReference>
<keyword evidence="1" id="KW-0808">Transferase</keyword>
<comment type="catalytic activity">
    <reaction evidence="2">
        <text>aldehydo-N-acetyl-D-mannosamine 6-phosphate + phosphoenolpyruvate + H2O = N-acetylneuraminate 9-phosphate + phosphate</text>
        <dbReference type="Rhea" id="RHEA:80835"/>
        <dbReference type="ChEBI" id="CHEBI:15377"/>
        <dbReference type="ChEBI" id="CHEBI:43474"/>
        <dbReference type="ChEBI" id="CHEBI:58557"/>
        <dbReference type="ChEBI" id="CHEBI:58702"/>
        <dbReference type="ChEBI" id="CHEBI:231734"/>
        <dbReference type="EC" id="2.5.1.57"/>
    </reaction>
    <physiologicalReaction direction="left-to-right" evidence="2">
        <dbReference type="Rhea" id="RHEA:80836"/>
    </physiologicalReaction>
</comment>
<name>A0A8J2RJJ1_9CRUS</name>
<dbReference type="GO" id="GO:0047444">
    <property type="term" value="F:N-acylneuraminate-9-phosphate synthase activity"/>
    <property type="evidence" value="ECO:0007669"/>
    <property type="project" value="UniProtKB-EC"/>
</dbReference>
<feature type="domain" description="AFP-like" evidence="6">
    <location>
        <begin position="295"/>
        <end position="352"/>
    </location>
</feature>
<dbReference type="InterPro" id="IPR006190">
    <property type="entry name" value="SAF_AFP_Neu5Ac"/>
</dbReference>
<dbReference type="FunFam" id="3.20.20.70:FF:000144">
    <property type="entry name" value="sialic acid synthase"/>
    <property type="match status" value="1"/>
</dbReference>
<evidence type="ECO:0000313" key="7">
    <source>
        <dbReference type="EMBL" id="CAH0105980.1"/>
    </source>
</evidence>
<dbReference type="EMBL" id="CAKKLH010000210">
    <property type="protein sequence ID" value="CAH0105980.1"/>
    <property type="molecule type" value="Genomic_DNA"/>
</dbReference>
<accession>A0A8J2RJJ1</accession>
<evidence type="ECO:0000313" key="8">
    <source>
        <dbReference type="Proteomes" id="UP000789390"/>
    </source>
</evidence>
<dbReference type="Gene3D" id="3.90.1210.10">
    <property type="entry name" value="Antifreeze-like/N-acetylneuraminic acid synthase C-terminal domain"/>
    <property type="match status" value="1"/>
</dbReference>
<gene>
    <name evidence="7" type="ORF">DGAL_LOCUS9128</name>
</gene>
<evidence type="ECO:0000256" key="1">
    <source>
        <dbReference type="ARBA" id="ARBA00022679"/>
    </source>
</evidence>
<dbReference type="InterPro" id="IPR051690">
    <property type="entry name" value="PseI-like"/>
</dbReference>
<dbReference type="Proteomes" id="UP000789390">
    <property type="component" value="Unassembled WGS sequence"/>
</dbReference>
<dbReference type="InterPro" id="IPR057736">
    <property type="entry name" value="SAF_PseI/NeuA/NeuB"/>
</dbReference>
<proteinExistence type="predicted"/>
<evidence type="ECO:0000256" key="3">
    <source>
        <dbReference type="ARBA" id="ARBA00066534"/>
    </source>
</evidence>
<dbReference type="AlphaFoldDB" id="A0A8J2RJJ1"/>
<dbReference type="PROSITE" id="PS50844">
    <property type="entry name" value="AFP_LIKE"/>
    <property type="match status" value="1"/>
</dbReference>
<dbReference type="PANTHER" id="PTHR42966">
    <property type="entry name" value="N-ACETYLNEURAMINATE SYNTHASE"/>
    <property type="match status" value="1"/>
</dbReference>
<evidence type="ECO:0000256" key="5">
    <source>
        <dbReference type="ARBA" id="ARBA00083845"/>
    </source>
</evidence>
<dbReference type="SUPFAM" id="SSF51269">
    <property type="entry name" value="AFP III-like domain"/>
    <property type="match status" value="1"/>
</dbReference>
<dbReference type="GO" id="GO:1901137">
    <property type="term" value="P:carbohydrate derivative biosynthetic process"/>
    <property type="evidence" value="ECO:0007669"/>
    <property type="project" value="UniProtKB-ARBA"/>
</dbReference>
<sequence length="352" mass="38979">MKARNFELINTRWIGDGHPCFIIAEIGQNHQGDIEIAKKLIKMAKDCGADCVKFQKSDLHAKFTKSVLARHYESPHAWGTTYGEHKTFLEFSEDQYKELMAFASSVNIYFTASAMDEVSLDFLVNLKVPFIKMGSGDANNFILLEKAAKTKLPIVYSTGMQDMQTVKTAMERMNAFNPHVCILQCTSSYPTPVDQVHLRVMQSYRDHFPGSPVGYSGHELGISITLAAAALGAHVIERHITLDKSLKGNDHACSLDPSELKSLVEGIRTIEQALGCAIKSKQPSEEPCHQKLGKSVICTQKLEAGVQLCSDHLTVKVGQPVGWSPQHLDQLIGKTLSRNMDQDETITSDCII</sequence>
<evidence type="ECO:0000256" key="2">
    <source>
        <dbReference type="ARBA" id="ARBA00050599"/>
    </source>
</evidence>
<dbReference type="Gene3D" id="3.20.20.70">
    <property type="entry name" value="Aldolase class I"/>
    <property type="match status" value="1"/>
</dbReference>
<dbReference type="InterPro" id="IPR013785">
    <property type="entry name" value="Aldolase_TIM"/>
</dbReference>
<dbReference type="GO" id="GO:0006054">
    <property type="term" value="P:N-acetylneuraminate metabolic process"/>
    <property type="evidence" value="ECO:0007669"/>
    <property type="project" value="UniProtKB-ARBA"/>
</dbReference>
<dbReference type="InterPro" id="IPR036732">
    <property type="entry name" value="AFP_Neu5c_C_sf"/>
</dbReference>
<evidence type="ECO:0000259" key="6">
    <source>
        <dbReference type="PROSITE" id="PS50844"/>
    </source>
</evidence>
<evidence type="ECO:0000256" key="4">
    <source>
        <dbReference type="ARBA" id="ARBA00067780"/>
    </source>
</evidence>